<organism evidence="13 14">
    <name type="scientific">Rhizobium etli bv. mimosae str. IE4771</name>
    <dbReference type="NCBI Taxonomy" id="1432050"/>
    <lineage>
        <taxon>Bacteria</taxon>
        <taxon>Pseudomonadati</taxon>
        <taxon>Pseudomonadota</taxon>
        <taxon>Alphaproteobacteria</taxon>
        <taxon>Hyphomicrobiales</taxon>
        <taxon>Rhizobiaceae</taxon>
        <taxon>Rhizobium/Agrobacterium group</taxon>
        <taxon>Rhizobium</taxon>
    </lineage>
</organism>
<dbReference type="InterPro" id="IPR035906">
    <property type="entry name" value="MetI-like_sf"/>
</dbReference>
<dbReference type="RefSeq" id="WP_040112945.1">
    <property type="nucleotide sequence ID" value="NZ_CP006991.1"/>
</dbReference>
<gene>
    <name evidence="13" type="ORF">IE4771_PE00483</name>
</gene>
<evidence type="ECO:0000256" key="11">
    <source>
        <dbReference type="RuleBase" id="RU363032"/>
    </source>
</evidence>
<keyword evidence="6" id="KW-0762">Sugar transport</keyword>
<evidence type="ECO:0000256" key="2">
    <source>
        <dbReference type="ARBA" id="ARBA00004651"/>
    </source>
</evidence>
<dbReference type="Proteomes" id="UP000027180">
    <property type="component" value="Plasmid pRetIE4771e"/>
</dbReference>
<evidence type="ECO:0000259" key="12">
    <source>
        <dbReference type="PROSITE" id="PS50928"/>
    </source>
</evidence>
<dbReference type="OrthoDB" id="7336191at2"/>
<evidence type="ECO:0000256" key="1">
    <source>
        <dbReference type="ARBA" id="ARBA00002264"/>
    </source>
</evidence>
<dbReference type="EMBL" id="CP006991">
    <property type="protein sequence ID" value="AIC31706.1"/>
    <property type="molecule type" value="Genomic_DNA"/>
</dbReference>
<feature type="transmembrane region" description="Helical" evidence="11">
    <location>
        <begin position="244"/>
        <end position="262"/>
    </location>
</feature>
<keyword evidence="7 11" id="KW-0812">Transmembrane</keyword>
<accession>A0A060IJG2</accession>
<comment type="similarity">
    <text evidence="3">Belongs to the binding-protein-dependent transport system permease family. MalFG subfamily.</text>
</comment>
<dbReference type="PROSITE" id="PS50928">
    <property type="entry name" value="ABC_TM1"/>
    <property type="match status" value="1"/>
</dbReference>
<comment type="function">
    <text evidence="1">Part of the ABC transporter complex MalEFGK involved in maltose/maltodextrin import. Probably responsible for the translocation of the substrate across the membrane.</text>
</comment>
<dbReference type="Gene3D" id="1.10.3720.10">
    <property type="entry name" value="MetI-like"/>
    <property type="match status" value="1"/>
</dbReference>
<evidence type="ECO:0000256" key="7">
    <source>
        <dbReference type="ARBA" id="ARBA00022692"/>
    </source>
</evidence>
<dbReference type="HOGENOM" id="CLU_016047_1_2_5"/>
<name>A0A060IJG2_RHIET</name>
<feature type="domain" description="ABC transmembrane type-1" evidence="12">
    <location>
        <begin position="70"/>
        <end position="262"/>
    </location>
</feature>
<feature type="transmembrane region" description="Helical" evidence="11">
    <location>
        <begin position="183"/>
        <end position="208"/>
    </location>
</feature>
<keyword evidence="5" id="KW-1003">Cell membrane</keyword>
<dbReference type="SUPFAM" id="SSF161098">
    <property type="entry name" value="MetI-like"/>
    <property type="match status" value="1"/>
</dbReference>
<keyword evidence="4 11" id="KW-0813">Transport</keyword>
<sequence length="276" mass="30488">MSTTTNRDRLMLAISIVMAAIYLFPLYWMYITALKSGSEMFATPPSFWPAAPQWGTYTYVWESRGMGRYLWNSLVIALGSVALITLLGVGCAYVLARYRNVWVDIGLFLILMLQVLPASLMITPIFVGFSQIGMLSYPRLAVIIAVAAKSMPFFVILVRATFMSVPQELEEAALVDGNSRVGAFFNIVLPLARNGILVSAILIFMQAFGEFVYSKSMIQAVDLQPASVGLNSFMGPNTNEWNNIMAYATMYVTPILAIFVLLQRRIVSGLTSGALK</sequence>
<evidence type="ECO:0000256" key="8">
    <source>
        <dbReference type="ARBA" id="ARBA00022989"/>
    </source>
</evidence>
<feature type="transmembrane region" description="Helical" evidence="11">
    <location>
        <begin position="69"/>
        <end position="95"/>
    </location>
</feature>
<evidence type="ECO:0000256" key="6">
    <source>
        <dbReference type="ARBA" id="ARBA00022597"/>
    </source>
</evidence>
<dbReference type="CDD" id="cd06261">
    <property type="entry name" value="TM_PBP2"/>
    <property type="match status" value="1"/>
</dbReference>
<dbReference type="InterPro" id="IPR050901">
    <property type="entry name" value="BP-dep_ABC_trans_perm"/>
</dbReference>
<evidence type="ECO:0000256" key="9">
    <source>
        <dbReference type="ARBA" id="ARBA00023136"/>
    </source>
</evidence>
<feature type="transmembrane region" description="Helical" evidence="11">
    <location>
        <begin position="107"/>
        <end position="129"/>
    </location>
</feature>
<dbReference type="GO" id="GO:0055085">
    <property type="term" value="P:transmembrane transport"/>
    <property type="evidence" value="ECO:0007669"/>
    <property type="project" value="InterPro"/>
</dbReference>
<keyword evidence="9 11" id="KW-0472">Membrane</keyword>
<dbReference type="KEGG" id="rei:IE4771_PE00483"/>
<evidence type="ECO:0000313" key="13">
    <source>
        <dbReference type="EMBL" id="AIC31706.1"/>
    </source>
</evidence>
<dbReference type="PANTHER" id="PTHR32243">
    <property type="entry name" value="MALTOSE TRANSPORT SYSTEM PERMEASE-RELATED"/>
    <property type="match status" value="1"/>
</dbReference>
<reference evidence="13 14" key="1">
    <citation type="submission" date="2013-12" db="EMBL/GenBank/DDBJ databases">
        <title>Complete genome sequence of Rhizobium etli bv. mimosae IE4771.</title>
        <authorList>
            <person name="Bustos P."/>
            <person name="Santamaria R.I."/>
            <person name="Lozano L."/>
            <person name="Ormeno-Orrillo E."/>
            <person name="Rogel M.A."/>
            <person name="Romero D."/>
            <person name="Cevallos M.A."/>
            <person name="Martinez-Romero E."/>
            <person name="Gonzalez V."/>
        </authorList>
    </citation>
    <scope>NUCLEOTIDE SEQUENCE [LARGE SCALE GENOMIC DNA]</scope>
    <source>
        <strain evidence="13 14">IE4771</strain>
        <plasmid evidence="14">Plasmid pRetIE4771e</plasmid>
    </source>
</reference>
<evidence type="ECO:0000256" key="5">
    <source>
        <dbReference type="ARBA" id="ARBA00022475"/>
    </source>
</evidence>
<dbReference type="Pfam" id="PF00528">
    <property type="entry name" value="BPD_transp_1"/>
    <property type="match status" value="1"/>
</dbReference>
<keyword evidence="13" id="KW-0614">Plasmid</keyword>
<dbReference type="InterPro" id="IPR000515">
    <property type="entry name" value="MetI-like"/>
</dbReference>
<comment type="subcellular location">
    <subcellularLocation>
        <location evidence="2 11">Cell membrane</location>
        <topology evidence="2 11">Multi-pass membrane protein</topology>
    </subcellularLocation>
</comment>
<evidence type="ECO:0000256" key="10">
    <source>
        <dbReference type="ARBA" id="ARBA00041109"/>
    </source>
</evidence>
<evidence type="ECO:0000256" key="4">
    <source>
        <dbReference type="ARBA" id="ARBA00022448"/>
    </source>
</evidence>
<feature type="transmembrane region" description="Helical" evidence="11">
    <location>
        <begin position="141"/>
        <end position="162"/>
    </location>
</feature>
<evidence type="ECO:0000256" key="3">
    <source>
        <dbReference type="ARBA" id="ARBA00009047"/>
    </source>
</evidence>
<dbReference type="PANTHER" id="PTHR32243:SF50">
    <property type="entry name" value="MALTOSE_MALTODEXTRIN TRANSPORT SYSTEM PERMEASE PROTEIN MALG"/>
    <property type="match status" value="1"/>
</dbReference>
<evidence type="ECO:0000313" key="14">
    <source>
        <dbReference type="Proteomes" id="UP000027180"/>
    </source>
</evidence>
<dbReference type="GO" id="GO:0005886">
    <property type="term" value="C:plasma membrane"/>
    <property type="evidence" value="ECO:0007669"/>
    <property type="project" value="UniProtKB-SubCell"/>
</dbReference>
<protein>
    <recommendedName>
        <fullName evidence="10">Maltose/maltodextrin transport system permease protein MalG</fullName>
    </recommendedName>
</protein>
<keyword evidence="8 11" id="KW-1133">Transmembrane helix</keyword>
<proteinExistence type="inferred from homology"/>
<dbReference type="AlphaFoldDB" id="A0A060IJG2"/>
<geneLocation type="plasmid" evidence="13 14">
    <name>pRetIE4771e</name>
</geneLocation>
<feature type="transmembrane region" description="Helical" evidence="11">
    <location>
        <begin position="12"/>
        <end position="31"/>
    </location>
</feature>